<accession>A0A169QB99</accession>
<dbReference type="Proteomes" id="UP000218288">
    <property type="component" value="Chromosome"/>
</dbReference>
<feature type="region of interest" description="Disordered" evidence="1">
    <location>
        <begin position="155"/>
        <end position="206"/>
    </location>
</feature>
<gene>
    <name evidence="2" type="ORF">MPPM_0039</name>
</gene>
<feature type="compositionally biased region" description="Basic and acidic residues" evidence="1">
    <location>
        <begin position="188"/>
        <end position="197"/>
    </location>
</feature>
<protein>
    <submittedName>
        <fullName evidence="2">Uncharacterized protein</fullName>
    </submittedName>
</protein>
<sequence length="206" mass="21338">MTRIVAGPRAGWAVSLSGWGRALACIGWVGLSLCAASAQDAKPDVKPGSTEGAKAGCDAACARQAIPAAVQACVPGIERQAPTDFEWMNRPTGTIFQEAEPPAGADTVVKFRGDSVRFLNPQGQWVRITYECDYDTAGRSVRGVKVRLGRIDGKGANTGAAALPAGSAGAGRGQTGTAPPQAQVKRPRPSEPSEVEIRQVAPSASR</sequence>
<evidence type="ECO:0000313" key="3">
    <source>
        <dbReference type="Proteomes" id="UP000218288"/>
    </source>
</evidence>
<dbReference type="EMBL" id="AP014809">
    <property type="protein sequence ID" value="BAU88644.1"/>
    <property type="molecule type" value="Genomic_DNA"/>
</dbReference>
<dbReference type="AlphaFoldDB" id="A0A169QB99"/>
<proteinExistence type="predicted"/>
<organism evidence="2 3">
    <name type="scientific">Methylorubrum populi</name>
    <dbReference type="NCBI Taxonomy" id="223967"/>
    <lineage>
        <taxon>Bacteria</taxon>
        <taxon>Pseudomonadati</taxon>
        <taxon>Pseudomonadota</taxon>
        <taxon>Alphaproteobacteria</taxon>
        <taxon>Hyphomicrobiales</taxon>
        <taxon>Methylobacteriaceae</taxon>
        <taxon>Methylorubrum</taxon>
    </lineage>
</organism>
<evidence type="ECO:0000313" key="2">
    <source>
        <dbReference type="EMBL" id="BAU88644.1"/>
    </source>
</evidence>
<evidence type="ECO:0000256" key="1">
    <source>
        <dbReference type="SAM" id="MobiDB-lite"/>
    </source>
</evidence>
<name>A0A169QB99_9HYPH</name>
<reference evidence="2 3" key="1">
    <citation type="journal article" date="2016" name="Genome Announc.">
        <title>Complete Genome Sequence of Methylobacterium populi P-1M, Isolated from Pink-Pigmented Household Biofilm.</title>
        <authorList>
            <person name="Morohoshi T."/>
            <person name="Ikeda T."/>
        </authorList>
    </citation>
    <scope>NUCLEOTIDE SEQUENCE [LARGE SCALE GENOMIC DNA]</scope>
    <source>
        <strain evidence="2 3">P-1M</strain>
    </source>
</reference>
<feature type="compositionally biased region" description="Low complexity" evidence="1">
    <location>
        <begin position="155"/>
        <end position="167"/>
    </location>
</feature>